<dbReference type="STRING" id="1120918.SAMN05216249_105105"/>
<keyword evidence="1" id="KW-0805">Transcription regulation</keyword>
<dbReference type="InterPro" id="IPR036388">
    <property type="entry name" value="WH-like_DNA-bd_sf"/>
</dbReference>
<dbReference type="Proteomes" id="UP000198838">
    <property type="component" value="Unassembled WGS sequence"/>
</dbReference>
<dbReference type="RefSeq" id="WP_092871211.1">
    <property type="nucleotide sequence ID" value="NZ_FOJY01000005.1"/>
</dbReference>
<evidence type="ECO:0000256" key="3">
    <source>
        <dbReference type="ARBA" id="ARBA00023163"/>
    </source>
</evidence>
<accession>A0A1I0WZQ0</accession>
<evidence type="ECO:0000259" key="4">
    <source>
        <dbReference type="PROSITE" id="PS50995"/>
    </source>
</evidence>
<keyword evidence="3" id="KW-0804">Transcription</keyword>
<evidence type="ECO:0000256" key="1">
    <source>
        <dbReference type="ARBA" id="ARBA00023015"/>
    </source>
</evidence>
<dbReference type="SMART" id="SM00347">
    <property type="entry name" value="HTH_MARR"/>
    <property type="match status" value="1"/>
</dbReference>
<keyword evidence="2 5" id="KW-0238">DNA-binding</keyword>
<organism evidence="5 6">
    <name type="scientific">Acetitomaculum ruminis DSM 5522</name>
    <dbReference type="NCBI Taxonomy" id="1120918"/>
    <lineage>
        <taxon>Bacteria</taxon>
        <taxon>Bacillati</taxon>
        <taxon>Bacillota</taxon>
        <taxon>Clostridia</taxon>
        <taxon>Lachnospirales</taxon>
        <taxon>Lachnospiraceae</taxon>
        <taxon>Acetitomaculum</taxon>
    </lineage>
</organism>
<dbReference type="PRINTS" id="PR00598">
    <property type="entry name" value="HTHMARR"/>
</dbReference>
<dbReference type="GO" id="GO:0003677">
    <property type="term" value="F:DNA binding"/>
    <property type="evidence" value="ECO:0007669"/>
    <property type="project" value="UniProtKB-KW"/>
</dbReference>
<gene>
    <name evidence="5" type="ORF">SAMN05216249_105105</name>
</gene>
<dbReference type="Pfam" id="PF12802">
    <property type="entry name" value="MarR_2"/>
    <property type="match status" value="1"/>
</dbReference>
<sequence length="181" mass="21006">MEYFELLGKLEHINLIRRIFLQEVNSKFEIYQGQMPLLGYVLFHPGCTQVEIAQELAVTPASVATSSKRLAKAGLLVKNIDEDNLRCKKVFLTKKGEQIARECGGKLYEFDKRMFDGFSEEDMKTLSVFFDRIQENTLQALKEQSDISMESNRVTVPYLLRLMEKREKELKRKKSKGSEEE</sequence>
<reference evidence="5 6" key="1">
    <citation type="submission" date="2016-10" db="EMBL/GenBank/DDBJ databases">
        <authorList>
            <person name="de Groot N.N."/>
        </authorList>
    </citation>
    <scope>NUCLEOTIDE SEQUENCE [LARGE SCALE GENOMIC DNA]</scope>
    <source>
        <strain evidence="5 6">DSM 5522</strain>
    </source>
</reference>
<evidence type="ECO:0000256" key="2">
    <source>
        <dbReference type="ARBA" id="ARBA00023125"/>
    </source>
</evidence>
<dbReference type="SUPFAM" id="SSF46785">
    <property type="entry name" value="Winged helix' DNA-binding domain"/>
    <property type="match status" value="1"/>
</dbReference>
<dbReference type="PANTHER" id="PTHR42756">
    <property type="entry name" value="TRANSCRIPTIONAL REGULATOR, MARR"/>
    <property type="match status" value="1"/>
</dbReference>
<dbReference type="PANTHER" id="PTHR42756:SF1">
    <property type="entry name" value="TRANSCRIPTIONAL REPRESSOR OF EMRAB OPERON"/>
    <property type="match status" value="1"/>
</dbReference>
<name>A0A1I0WZQ0_9FIRM</name>
<dbReference type="PROSITE" id="PS50995">
    <property type="entry name" value="HTH_MARR_2"/>
    <property type="match status" value="1"/>
</dbReference>
<protein>
    <submittedName>
        <fullName evidence="5">DNA-binding transcriptional regulator, MarR family</fullName>
    </submittedName>
</protein>
<evidence type="ECO:0000313" key="5">
    <source>
        <dbReference type="EMBL" id="SFA94209.1"/>
    </source>
</evidence>
<dbReference type="OrthoDB" id="1903875at2"/>
<evidence type="ECO:0000313" key="6">
    <source>
        <dbReference type="Proteomes" id="UP000198838"/>
    </source>
</evidence>
<dbReference type="InterPro" id="IPR036390">
    <property type="entry name" value="WH_DNA-bd_sf"/>
</dbReference>
<dbReference type="Gene3D" id="1.10.10.10">
    <property type="entry name" value="Winged helix-like DNA-binding domain superfamily/Winged helix DNA-binding domain"/>
    <property type="match status" value="1"/>
</dbReference>
<dbReference type="GO" id="GO:0003700">
    <property type="term" value="F:DNA-binding transcription factor activity"/>
    <property type="evidence" value="ECO:0007669"/>
    <property type="project" value="InterPro"/>
</dbReference>
<feature type="domain" description="HTH marR-type" evidence="4">
    <location>
        <begin position="3"/>
        <end position="135"/>
    </location>
</feature>
<dbReference type="InterPro" id="IPR000835">
    <property type="entry name" value="HTH_MarR-typ"/>
</dbReference>
<keyword evidence="6" id="KW-1185">Reference proteome</keyword>
<dbReference type="EMBL" id="FOJY01000005">
    <property type="protein sequence ID" value="SFA94209.1"/>
    <property type="molecule type" value="Genomic_DNA"/>
</dbReference>
<dbReference type="AlphaFoldDB" id="A0A1I0WZQ0"/>
<proteinExistence type="predicted"/>